<evidence type="ECO:0000313" key="2">
    <source>
        <dbReference type="Proteomes" id="UP001148838"/>
    </source>
</evidence>
<evidence type="ECO:0000313" key="1">
    <source>
        <dbReference type="EMBL" id="KAJ4443567.1"/>
    </source>
</evidence>
<dbReference type="EMBL" id="JAJSOF020000013">
    <property type="protein sequence ID" value="KAJ4443567.1"/>
    <property type="molecule type" value="Genomic_DNA"/>
</dbReference>
<keyword evidence="2" id="KW-1185">Reference proteome</keyword>
<protein>
    <submittedName>
        <fullName evidence="1">Uncharacterized protein</fullName>
    </submittedName>
</protein>
<comment type="caution">
    <text evidence="1">The sequence shown here is derived from an EMBL/GenBank/DDBJ whole genome shotgun (WGS) entry which is preliminary data.</text>
</comment>
<reference evidence="1 2" key="1">
    <citation type="journal article" date="2022" name="Allergy">
        <title>Genome assembly and annotation of Periplaneta americana reveal a comprehensive cockroach allergen profile.</title>
        <authorList>
            <person name="Wang L."/>
            <person name="Xiong Q."/>
            <person name="Saelim N."/>
            <person name="Wang L."/>
            <person name="Nong W."/>
            <person name="Wan A.T."/>
            <person name="Shi M."/>
            <person name="Liu X."/>
            <person name="Cao Q."/>
            <person name="Hui J.H.L."/>
            <person name="Sookrung N."/>
            <person name="Leung T.F."/>
            <person name="Tungtrongchitr A."/>
            <person name="Tsui S.K.W."/>
        </authorList>
    </citation>
    <scope>NUCLEOTIDE SEQUENCE [LARGE SCALE GENOMIC DNA]</scope>
    <source>
        <strain evidence="1">PWHHKU_190912</strain>
    </source>
</reference>
<sequence length="266" mass="30301">MTGLFVNRKHVLQYDYLVLTVAGDVRLGQASPLRYAKGCSDRHMSETIRYSRWIEACTGECVSRTYAHAHQRLLDTEERHDRLLTSMTMSMRAAFHAVVVITEDVQNVHLLLEYRPHIDVSLTCEHDPKLQEYCVCRQNMPQFDSEGIPNQAPETNKPMILNGLSRNREGSDQKKELLLRSFGKVTKEETSEVLCVECGAEIWTIWQSEAEHTASDSLMAADEDCHHLCKLMAPVRHRWSISDVIVGIRNTVIPSDCSALRFGIRS</sequence>
<accession>A0ABQ8TCN3</accession>
<gene>
    <name evidence="1" type="ORF">ANN_05240</name>
</gene>
<organism evidence="1 2">
    <name type="scientific">Periplaneta americana</name>
    <name type="common">American cockroach</name>
    <name type="synonym">Blatta americana</name>
    <dbReference type="NCBI Taxonomy" id="6978"/>
    <lineage>
        <taxon>Eukaryota</taxon>
        <taxon>Metazoa</taxon>
        <taxon>Ecdysozoa</taxon>
        <taxon>Arthropoda</taxon>
        <taxon>Hexapoda</taxon>
        <taxon>Insecta</taxon>
        <taxon>Pterygota</taxon>
        <taxon>Neoptera</taxon>
        <taxon>Polyneoptera</taxon>
        <taxon>Dictyoptera</taxon>
        <taxon>Blattodea</taxon>
        <taxon>Blattoidea</taxon>
        <taxon>Blattidae</taxon>
        <taxon>Blattinae</taxon>
        <taxon>Periplaneta</taxon>
    </lineage>
</organism>
<proteinExistence type="predicted"/>
<name>A0ABQ8TCN3_PERAM</name>
<dbReference type="Proteomes" id="UP001148838">
    <property type="component" value="Unassembled WGS sequence"/>
</dbReference>